<dbReference type="PROSITE" id="PS50179">
    <property type="entry name" value="VHS"/>
    <property type="match status" value="1"/>
</dbReference>
<keyword evidence="5 9" id="KW-0728">SH3 domain</keyword>
<feature type="region of interest" description="Disordered" evidence="10">
    <location>
        <begin position="206"/>
        <end position="226"/>
    </location>
</feature>
<evidence type="ECO:0000259" key="12">
    <source>
        <dbReference type="PROSITE" id="PS50179"/>
    </source>
</evidence>
<dbReference type="SUPFAM" id="SSF50044">
    <property type="entry name" value="SH3-domain"/>
    <property type="match status" value="1"/>
</dbReference>
<dbReference type="GO" id="GO:0035091">
    <property type="term" value="F:phosphatidylinositol binding"/>
    <property type="evidence" value="ECO:0007669"/>
    <property type="project" value="InterPro"/>
</dbReference>
<dbReference type="PROSITE" id="PS50002">
    <property type="entry name" value="SH3"/>
    <property type="match status" value="1"/>
</dbReference>
<dbReference type="InterPro" id="IPR050670">
    <property type="entry name" value="STAM"/>
</dbReference>
<accession>A0A1L0DA65</accession>
<sequence length="480" mass="54198">MSELEKLIYKATDGSLTNDNWQYILDVCDCISSNPETNTKEAIKIVQKRLAMKDANVILRTLSLLLAIAENCGSRMKQEIASSSFLQESLLKKLGDRKLHKQVKFRIAEVIVQLNSSFDNDPSLKPIKDAFKILKSKYGHYINSPPNKPEKQELSTSERKNEEMEMERALKLSVQEYEREQSIKKSYLNSKPLPSFSESGVLINPSQTEKQEDVISSNTLQQRKPSLEDQQSATIASVKKVCALYDLISYEPDELSFKKGDVITVIESVYRDWWKGLLPSGKIGIFPLNYVTPVVTKSPEEISRETAMENLVQEIELKKVEKLLALLSSNPDQVPEDDVTLLYNEIIPLRSNLAKFINKYSTRKDELRVLHDKVNNETRSYNGYIDQIVGQKNHTHYTGPLPYPISSDQANPIGDQMQMAGYLEQQPTSAGFGNAYGRPVNNQFLSSNYNLDFSGTGETGPYHQVVAPPSVQAPKYPFNG</sequence>
<dbReference type="SUPFAM" id="SSF48464">
    <property type="entry name" value="ENTH/VHS domain"/>
    <property type="match status" value="1"/>
</dbReference>
<feature type="domain" description="SH3" evidence="11">
    <location>
        <begin position="236"/>
        <end position="296"/>
    </location>
</feature>
<dbReference type="GO" id="GO:0043328">
    <property type="term" value="P:protein transport to vacuole involved in ubiquitin-dependent protein catabolic process via the multivesicular body sorting pathway"/>
    <property type="evidence" value="ECO:0007669"/>
    <property type="project" value="TreeGrafter"/>
</dbReference>
<dbReference type="PANTHER" id="PTHR45929:SF3">
    <property type="entry name" value="JAK PATHWAY SIGNAL TRANSDUCTION ADAPTOR MOLECULE"/>
    <property type="match status" value="1"/>
</dbReference>
<evidence type="ECO:0000313" key="14">
    <source>
        <dbReference type="Proteomes" id="UP000182259"/>
    </source>
</evidence>
<organism evidence="13 14">
    <name type="scientific">Sungouiella intermedia</name>
    <dbReference type="NCBI Taxonomy" id="45354"/>
    <lineage>
        <taxon>Eukaryota</taxon>
        <taxon>Fungi</taxon>
        <taxon>Dikarya</taxon>
        <taxon>Ascomycota</taxon>
        <taxon>Saccharomycotina</taxon>
        <taxon>Pichiomycetes</taxon>
        <taxon>Metschnikowiaceae</taxon>
        <taxon>Sungouiella</taxon>
    </lineage>
</organism>
<keyword evidence="7" id="KW-0967">Endosome</keyword>
<comment type="subcellular location">
    <subcellularLocation>
        <location evidence="1">Endosome membrane</location>
        <topology evidence="1">Peripheral membrane protein</topology>
        <orientation evidence="1">Cytoplasmic side</orientation>
    </subcellularLocation>
</comment>
<dbReference type="SMART" id="SM00326">
    <property type="entry name" value="SH3"/>
    <property type="match status" value="1"/>
</dbReference>
<evidence type="ECO:0000256" key="5">
    <source>
        <dbReference type="ARBA" id="ARBA00022443"/>
    </source>
</evidence>
<dbReference type="InterPro" id="IPR002014">
    <property type="entry name" value="VHS_dom"/>
</dbReference>
<dbReference type="Gene3D" id="1.25.40.90">
    <property type="match status" value="1"/>
</dbReference>
<evidence type="ECO:0000256" key="2">
    <source>
        <dbReference type="ARBA" id="ARBA00009666"/>
    </source>
</evidence>
<dbReference type="Gene3D" id="1.20.5.1940">
    <property type="match status" value="1"/>
</dbReference>
<protein>
    <recommendedName>
        <fullName evidence="3">Class E vacuolar protein-sorting machinery protein HSE1</fullName>
    </recommendedName>
    <alternativeName>
        <fullName evidence="4">Class E vacuolar protein-sorting machinery protein hse1</fullName>
    </alternativeName>
</protein>
<dbReference type="PROSITE" id="PS50330">
    <property type="entry name" value="UIM"/>
    <property type="match status" value="1"/>
</dbReference>
<evidence type="ECO:0000256" key="3">
    <source>
        <dbReference type="ARBA" id="ARBA00017923"/>
    </source>
</evidence>
<dbReference type="InterPro" id="IPR036028">
    <property type="entry name" value="SH3-like_dom_sf"/>
</dbReference>
<dbReference type="GO" id="GO:0010008">
    <property type="term" value="C:endosome membrane"/>
    <property type="evidence" value="ECO:0007669"/>
    <property type="project" value="UniProtKB-SubCell"/>
</dbReference>
<evidence type="ECO:0000256" key="1">
    <source>
        <dbReference type="ARBA" id="ARBA00004125"/>
    </source>
</evidence>
<dbReference type="Pfam" id="PF00018">
    <property type="entry name" value="SH3_1"/>
    <property type="match status" value="1"/>
</dbReference>
<dbReference type="GO" id="GO:0043130">
    <property type="term" value="F:ubiquitin binding"/>
    <property type="evidence" value="ECO:0007669"/>
    <property type="project" value="InterPro"/>
</dbReference>
<dbReference type="PANTHER" id="PTHR45929">
    <property type="entry name" value="JAK PATHWAY SIGNAL TRANSDUCTION ADAPTOR MOLECULE"/>
    <property type="match status" value="1"/>
</dbReference>
<proteinExistence type="inferred from homology"/>
<evidence type="ECO:0000256" key="10">
    <source>
        <dbReference type="SAM" id="MobiDB-lite"/>
    </source>
</evidence>
<dbReference type="Pfam" id="PF00790">
    <property type="entry name" value="VHS"/>
    <property type="match status" value="1"/>
</dbReference>
<dbReference type="SMART" id="SM00288">
    <property type="entry name" value="VHS"/>
    <property type="match status" value="1"/>
</dbReference>
<feature type="compositionally biased region" description="Basic and acidic residues" evidence="10">
    <location>
        <begin position="148"/>
        <end position="162"/>
    </location>
</feature>
<reference evidence="14" key="1">
    <citation type="submission" date="2016-10" db="EMBL/GenBank/DDBJ databases">
        <authorList>
            <person name="Geijer C."/>
            <person name="Jareborg N."/>
            <person name="Dainat J."/>
        </authorList>
    </citation>
    <scope>NUCLEOTIDE SEQUENCE [LARGE SCALE GENOMIC DNA]</scope>
    <source>
        <strain evidence="14">PYCC 4715</strain>
    </source>
</reference>
<feature type="domain" description="VHS" evidence="12">
    <location>
        <begin position="11"/>
        <end position="137"/>
    </location>
</feature>
<gene>
    <name evidence="13" type="ORF">SAMEA4029009_CIC11G00000004252</name>
</gene>
<dbReference type="Gene3D" id="2.30.30.40">
    <property type="entry name" value="SH3 Domains"/>
    <property type="match status" value="1"/>
</dbReference>
<keyword evidence="8" id="KW-0653">Protein transport</keyword>
<comment type="similarity">
    <text evidence="2">Belongs to the STAM family.</text>
</comment>
<dbReference type="GO" id="GO:0033565">
    <property type="term" value="C:ESCRT-0 complex"/>
    <property type="evidence" value="ECO:0007669"/>
    <property type="project" value="TreeGrafter"/>
</dbReference>
<dbReference type="InterPro" id="IPR001452">
    <property type="entry name" value="SH3_domain"/>
</dbReference>
<dbReference type="EMBL" id="LT635766">
    <property type="protein sequence ID" value="SGZ53420.1"/>
    <property type="molecule type" value="Genomic_DNA"/>
</dbReference>
<evidence type="ECO:0000256" key="4">
    <source>
        <dbReference type="ARBA" id="ARBA00018978"/>
    </source>
</evidence>
<evidence type="ECO:0000313" key="13">
    <source>
        <dbReference type="EMBL" id="SGZ53420.1"/>
    </source>
</evidence>
<dbReference type="InterPro" id="IPR008942">
    <property type="entry name" value="ENTH_VHS"/>
</dbReference>
<evidence type="ECO:0000259" key="11">
    <source>
        <dbReference type="PROSITE" id="PS50002"/>
    </source>
</evidence>
<evidence type="ECO:0000256" key="8">
    <source>
        <dbReference type="ARBA" id="ARBA00022927"/>
    </source>
</evidence>
<evidence type="ECO:0000256" key="6">
    <source>
        <dbReference type="ARBA" id="ARBA00022448"/>
    </source>
</evidence>
<dbReference type="CDD" id="cd16978">
    <property type="entry name" value="VHS_HSE1"/>
    <property type="match status" value="1"/>
</dbReference>
<dbReference type="AlphaFoldDB" id="A0A1L0DA65"/>
<dbReference type="PRINTS" id="PR00452">
    <property type="entry name" value="SH3DOMAIN"/>
</dbReference>
<feature type="region of interest" description="Disordered" evidence="10">
    <location>
        <begin position="142"/>
        <end position="162"/>
    </location>
</feature>
<name>A0A1L0DA65_9ASCO</name>
<dbReference type="InterPro" id="IPR003903">
    <property type="entry name" value="UIM_dom"/>
</dbReference>
<keyword evidence="6" id="KW-0813">Transport</keyword>
<evidence type="ECO:0000256" key="7">
    <source>
        <dbReference type="ARBA" id="ARBA00022753"/>
    </source>
</evidence>
<evidence type="ECO:0000256" key="9">
    <source>
        <dbReference type="PROSITE-ProRule" id="PRU00192"/>
    </source>
</evidence>
<dbReference type="Proteomes" id="UP000182259">
    <property type="component" value="Chromosome III"/>
</dbReference>